<keyword evidence="1" id="KW-1133">Transmembrane helix</keyword>
<dbReference type="STRING" id="644295.Metev_1348"/>
<dbReference type="EMBL" id="CP002069">
    <property type="protein sequence ID" value="ADI74206.1"/>
    <property type="molecule type" value="Genomic_DNA"/>
</dbReference>
<gene>
    <name evidence="2" type="ordered locus">Metev_1348</name>
</gene>
<organism evidence="2 3">
    <name type="scientific">Methanohalobium evestigatum (strain ATCC BAA-1072 / DSM 3721 / NBRC 107634 / OCM 161 / Z-7303)</name>
    <dbReference type="NCBI Taxonomy" id="644295"/>
    <lineage>
        <taxon>Archaea</taxon>
        <taxon>Methanobacteriati</taxon>
        <taxon>Methanobacteriota</taxon>
        <taxon>Stenosarchaea group</taxon>
        <taxon>Methanomicrobia</taxon>
        <taxon>Methanosarcinales</taxon>
        <taxon>Methanosarcinaceae</taxon>
        <taxon>Methanohalobium</taxon>
    </lineage>
</organism>
<name>D7E9D4_METEZ</name>
<keyword evidence="3" id="KW-1185">Reference proteome</keyword>
<protein>
    <submittedName>
        <fullName evidence="2">Monomethylamine permease</fullName>
    </submittedName>
</protein>
<feature type="transmembrane region" description="Helical" evidence="1">
    <location>
        <begin position="55"/>
        <end position="80"/>
    </location>
</feature>
<keyword evidence="1" id="KW-0812">Transmembrane</keyword>
<evidence type="ECO:0000313" key="2">
    <source>
        <dbReference type="EMBL" id="ADI74206.1"/>
    </source>
</evidence>
<evidence type="ECO:0000256" key="1">
    <source>
        <dbReference type="SAM" id="Phobius"/>
    </source>
</evidence>
<accession>D7E9D4</accession>
<dbReference type="AlphaFoldDB" id="D7E9D4"/>
<keyword evidence="1" id="KW-0472">Membrane</keyword>
<dbReference type="HOGENOM" id="CLU_181222_0_0_2"/>
<feature type="transmembrane region" description="Helical" evidence="1">
    <location>
        <begin position="20"/>
        <end position="43"/>
    </location>
</feature>
<reference evidence="2 3" key="1">
    <citation type="submission" date="2010-06" db="EMBL/GenBank/DDBJ databases">
        <title>Complete sequence chromosome of Methanohalobium evestigatum Z-7303.</title>
        <authorList>
            <consortium name="US DOE Joint Genome Institute"/>
            <person name="Lucas S."/>
            <person name="Copeland A."/>
            <person name="Lapidus A."/>
            <person name="Cheng J.-F."/>
            <person name="Bruce D."/>
            <person name="Goodwin L."/>
            <person name="Pitluck S."/>
            <person name="Saunders E."/>
            <person name="Detter J.C."/>
            <person name="Han C."/>
            <person name="Tapia R."/>
            <person name="Land M."/>
            <person name="Hauser L."/>
            <person name="Kyrpides N."/>
            <person name="Mikhailova N."/>
            <person name="Sieprawska-Lupa M."/>
            <person name="Whitman W.B."/>
            <person name="Anderson I."/>
            <person name="Woyke T."/>
        </authorList>
    </citation>
    <scope>NUCLEOTIDE SEQUENCE [LARGE SCALE GENOMIC DNA]</scope>
    <source>
        <strain evidence="3">ATCC BAA-1072 / DSM 3721 / NBRC 107634 / OCM 161 / Z-7303</strain>
    </source>
</reference>
<dbReference type="Proteomes" id="UP000000391">
    <property type="component" value="Chromosome"/>
</dbReference>
<sequence>MSSEIPSDIDRGKYDRGLRLDLMLIIGIVTVLIAVELFVFIMITTTTQAWTMMPLPMFGVYIVVIGLLIGIETLGCAQVYRSIKEHRFRLRYYD</sequence>
<proteinExistence type="predicted"/>
<dbReference type="GeneID" id="9346983"/>
<dbReference type="KEGG" id="mev:Metev_1348"/>
<dbReference type="RefSeq" id="WP_013194772.1">
    <property type="nucleotide sequence ID" value="NC_014253.1"/>
</dbReference>
<evidence type="ECO:0000313" key="3">
    <source>
        <dbReference type="Proteomes" id="UP000000391"/>
    </source>
</evidence>